<dbReference type="InterPro" id="IPR051095">
    <property type="entry name" value="Dros_DevTransReg"/>
</dbReference>
<dbReference type="GO" id="GO:0048666">
    <property type="term" value="P:neuron development"/>
    <property type="evidence" value="ECO:0007669"/>
    <property type="project" value="UniProtKB-ARBA"/>
</dbReference>
<feature type="compositionally biased region" description="Basic and acidic residues" evidence="4">
    <location>
        <begin position="248"/>
        <end position="257"/>
    </location>
</feature>
<dbReference type="PROSITE" id="PS00028">
    <property type="entry name" value="ZINC_FINGER_C2H2_1"/>
    <property type="match status" value="2"/>
</dbReference>
<feature type="domain" description="BTB" evidence="5">
    <location>
        <begin position="32"/>
        <end position="98"/>
    </location>
</feature>
<keyword evidence="3" id="KW-0862">Zinc</keyword>
<keyword evidence="8" id="KW-1185">Reference proteome</keyword>
<dbReference type="Gene3D" id="3.30.710.10">
    <property type="entry name" value="Potassium Channel Kv1.1, Chain A"/>
    <property type="match status" value="1"/>
</dbReference>
<comment type="subcellular location">
    <subcellularLocation>
        <location evidence="1">Nucleus</location>
    </subcellularLocation>
</comment>
<dbReference type="Pfam" id="PF00096">
    <property type="entry name" value="zf-C2H2"/>
    <property type="match status" value="1"/>
</dbReference>
<keyword evidence="3" id="KW-0479">Metal-binding</keyword>
<dbReference type="SUPFAM" id="SSF57667">
    <property type="entry name" value="beta-beta-alpha zinc fingers"/>
    <property type="match status" value="1"/>
</dbReference>
<dbReference type="InterPro" id="IPR013087">
    <property type="entry name" value="Znf_C2H2_type"/>
</dbReference>
<dbReference type="SMART" id="SM00355">
    <property type="entry name" value="ZnF_C2H2"/>
    <property type="match status" value="2"/>
</dbReference>
<dbReference type="Pfam" id="PF00651">
    <property type="entry name" value="BTB"/>
    <property type="match status" value="1"/>
</dbReference>
<dbReference type="EMBL" id="JAZDUA010000006">
    <property type="protein sequence ID" value="KAK7874019.1"/>
    <property type="molecule type" value="Genomic_DNA"/>
</dbReference>
<proteinExistence type="predicted"/>
<evidence type="ECO:0000256" key="2">
    <source>
        <dbReference type="ARBA" id="ARBA00023242"/>
    </source>
</evidence>
<dbReference type="PANTHER" id="PTHR23110">
    <property type="entry name" value="BTB DOMAIN TRANSCRIPTION FACTOR"/>
    <property type="match status" value="1"/>
</dbReference>
<feature type="compositionally biased region" description="Basic and acidic residues" evidence="4">
    <location>
        <begin position="301"/>
        <end position="310"/>
    </location>
</feature>
<name>A0AAN9ZJ84_9ORTH</name>
<dbReference type="GO" id="GO:0003006">
    <property type="term" value="P:developmental process involved in reproduction"/>
    <property type="evidence" value="ECO:0007669"/>
    <property type="project" value="UniProtKB-ARBA"/>
</dbReference>
<sequence>MDSQQQFCLKWNSFGSNLATAFGNLFKSESLADVTLFCEGVTFRAHKLILAACSKHFQDLFEMAPLNPTVLVIMDGTSSSNMSALLEFMYKGEVHVSQECLSSFLKAAECLQVKGLSIEHEKLAVVHGSKHIGQVGEDISLDSPTGRKPKLGDGSQSSSSEQQPPPPQPMHPQHHAPTSSASASYASILSPYPLPYRPYEQRVPASAPPATASGSQSQIYDNFPRKRHHRSSSEAPPPDAVRASVLRDGSKSREAVERASMPLGYRPGGLSPASEPDGKGEEKGYQHVRYEGGPGPGSSVESRDARDREGPGGSSVGNPGSAGTVPFDRTAAVDVESGSQAKPESRRSSVDPGSNCPEDLRVKLEFTSGSHCEEQHGNAAPYAEPAVETAAPESLPANVWNSGTSIKMSPHKGGPVATTDGKKLQCPFCERLYGYETNLRAHIRQRHQGIRVPCPYCNRTFTRNNTVRRHIAREHKAEYALKVYHPPPTEVHNLSNQ</sequence>
<dbReference type="GO" id="GO:0008270">
    <property type="term" value="F:zinc ion binding"/>
    <property type="evidence" value="ECO:0007669"/>
    <property type="project" value="UniProtKB-KW"/>
</dbReference>
<feature type="compositionally biased region" description="Basic and acidic residues" evidence="4">
    <location>
        <begin position="276"/>
        <end position="290"/>
    </location>
</feature>
<dbReference type="FunFam" id="3.30.160.60:FF:002618">
    <property type="entry name" value="Bmp-induced factor"/>
    <property type="match status" value="1"/>
</dbReference>
<accession>A0AAN9ZJ84</accession>
<evidence type="ECO:0000259" key="5">
    <source>
        <dbReference type="PROSITE" id="PS50097"/>
    </source>
</evidence>
<dbReference type="InterPro" id="IPR036236">
    <property type="entry name" value="Znf_C2H2_sf"/>
</dbReference>
<evidence type="ECO:0000259" key="6">
    <source>
        <dbReference type="PROSITE" id="PS50157"/>
    </source>
</evidence>
<evidence type="ECO:0008006" key="9">
    <source>
        <dbReference type="Google" id="ProtNLM"/>
    </source>
</evidence>
<keyword evidence="3" id="KW-0863">Zinc-finger</keyword>
<dbReference type="PROSITE" id="PS50097">
    <property type="entry name" value="BTB"/>
    <property type="match status" value="1"/>
</dbReference>
<feature type="region of interest" description="Disordered" evidence="4">
    <location>
        <begin position="224"/>
        <end position="358"/>
    </location>
</feature>
<dbReference type="GO" id="GO:0048513">
    <property type="term" value="P:animal organ development"/>
    <property type="evidence" value="ECO:0007669"/>
    <property type="project" value="UniProtKB-ARBA"/>
</dbReference>
<evidence type="ECO:0000313" key="7">
    <source>
        <dbReference type="EMBL" id="KAK7874019.1"/>
    </source>
</evidence>
<gene>
    <name evidence="7" type="ORF">R5R35_013425</name>
</gene>
<evidence type="ECO:0000256" key="1">
    <source>
        <dbReference type="ARBA" id="ARBA00004123"/>
    </source>
</evidence>
<dbReference type="GO" id="GO:0006357">
    <property type="term" value="P:regulation of transcription by RNA polymerase II"/>
    <property type="evidence" value="ECO:0007669"/>
    <property type="project" value="TreeGrafter"/>
</dbReference>
<evidence type="ECO:0000313" key="8">
    <source>
        <dbReference type="Proteomes" id="UP001378592"/>
    </source>
</evidence>
<feature type="domain" description="C2H2-type" evidence="6">
    <location>
        <begin position="452"/>
        <end position="480"/>
    </location>
</feature>
<protein>
    <recommendedName>
        <fullName evidence="9">Zinc finger protein chinmo</fullName>
    </recommendedName>
</protein>
<dbReference type="Gene3D" id="3.30.160.60">
    <property type="entry name" value="Classic Zinc Finger"/>
    <property type="match status" value="1"/>
</dbReference>
<dbReference type="InterPro" id="IPR011333">
    <property type="entry name" value="SKP1/BTB/POZ_sf"/>
</dbReference>
<dbReference type="Proteomes" id="UP001378592">
    <property type="component" value="Unassembled WGS sequence"/>
</dbReference>
<evidence type="ECO:0000256" key="4">
    <source>
        <dbReference type="SAM" id="MobiDB-lite"/>
    </source>
</evidence>
<reference evidence="7 8" key="1">
    <citation type="submission" date="2024-03" db="EMBL/GenBank/DDBJ databases">
        <title>The genome assembly and annotation of the cricket Gryllus longicercus Weissman &amp; Gray.</title>
        <authorList>
            <person name="Szrajer S."/>
            <person name="Gray D."/>
            <person name="Ylla G."/>
        </authorList>
    </citation>
    <scope>NUCLEOTIDE SEQUENCE [LARGE SCALE GENOMIC DNA]</scope>
    <source>
        <strain evidence="7">DAG 2021-001</strain>
        <tissue evidence="7">Whole body minus gut</tissue>
    </source>
</reference>
<feature type="region of interest" description="Disordered" evidence="4">
    <location>
        <begin position="135"/>
        <end position="183"/>
    </location>
</feature>
<dbReference type="SMART" id="SM00225">
    <property type="entry name" value="BTB"/>
    <property type="match status" value="1"/>
</dbReference>
<dbReference type="CDD" id="cd18315">
    <property type="entry name" value="BTB_POZ_BAB-like"/>
    <property type="match status" value="1"/>
</dbReference>
<evidence type="ECO:0000256" key="3">
    <source>
        <dbReference type="PROSITE-ProRule" id="PRU00042"/>
    </source>
</evidence>
<dbReference type="AlphaFoldDB" id="A0AAN9ZJ84"/>
<keyword evidence="2" id="KW-0539">Nucleus</keyword>
<feature type="domain" description="C2H2-type" evidence="6">
    <location>
        <begin position="424"/>
        <end position="452"/>
    </location>
</feature>
<dbReference type="GO" id="GO:0005634">
    <property type="term" value="C:nucleus"/>
    <property type="evidence" value="ECO:0007669"/>
    <property type="project" value="UniProtKB-SubCell"/>
</dbReference>
<dbReference type="SUPFAM" id="SSF54695">
    <property type="entry name" value="POZ domain"/>
    <property type="match status" value="1"/>
</dbReference>
<dbReference type="InterPro" id="IPR000210">
    <property type="entry name" value="BTB/POZ_dom"/>
</dbReference>
<dbReference type="PANTHER" id="PTHR23110:SF94">
    <property type="entry name" value="ZINC FINGER PROTEIN CHINMO"/>
    <property type="match status" value="1"/>
</dbReference>
<comment type="caution">
    <text evidence="7">The sequence shown here is derived from an EMBL/GenBank/DDBJ whole genome shotgun (WGS) entry which is preliminary data.</text>
</comment>
<dbReference type="PROSITE" id="PS50157">
    <property type="entry name" value="ZINC_FINGER_C2H2_2"/>
    <property type="match status" value="2"/>
</dbReference>
<organism evidence="7 8">
    <name type="scientific">Gryllus longicercus</name>
    <dbReference type="NCBI Taxonomy" id="2509291"/>
    <lineage>
        <taxon>Eukaryota</taxon>
        <taxon>Metazoa</taxon>
        <taxon>Ecdysozoa</taxon>
        <taxon>Arthropoda</taxon>
        <taxon>Hexapoda</taxon>
        <taxon>Insecta</taxon>
        <taxon>Pterygota</taxon>
        <taxon>Neoptera</taxon>
        <taxon>Polyneoptera</taxon>
        <taxon>Orthoptera</taxon>
        <taxon>Ensifera</taxon>
        <taxon>Gryllidea</taxon>
        <taxon>Grylloidea</taxon>
        <taxon>Gryllidae</taxon>
        <taxon>Gryllinae</taxon>
        <taxon>Gryllus</taxon>
    </lineage>
</organism>